<dbReference type="PANTHER" id="PTHR46115">
    <property type="entry name" value="THIOREDOXIN-LIKE PROTEIN 1"/>
    <property type="match status" value="1"/>
</dbReference>
<organism evidence="3">
    <name type="scientific">viral metagenome</name>
    <dbReference type="NCBI Taxonomy" id="1070528"/>
    <lineage>
        <taxon>unclassified sequences</taxon>
        <taxon>metagenomes</taxon>
        <taxon>organismal metagenomes</taxon>
    </lineage>
</organism>
<reference evidence="3" key="1">
    <citation type="journal article" date="2020" name="Nature">
        <title>Giant virus diversity and host interactions through global metagenomics.</title>
        <authorList>
            <person name="Schulz F."/>
            <person name="Roux S."/>
            <person name="Paez-Espino D."/>
            <person name="Jungbluth S."/>
            <person name="Walsh D.A."/>
            <person name="Denef V.J."/>
            <person name="McMahon K.D."/>
            <person name="Konstantinidis K.T."/>
            <person name="Eloe-Fadrosh E.A."/>
            <person name="Kyrpides N.C."/>
            <person name="Woyke T."/>
        </authorList>
    </citation>
    <scope>NUCLEOTIDE SEQUENCE</scope>
    <source>
        <strain evidence="3">GVMAG-S-ERX555967-130</strain>
    </source>
</reference>
<feature type="domain" description="Thioredoxin" evidence="2">
    <location>
        <begin position="1"/>
        <end position="103"/>
    </location>
</feature>
<proteinExistence type="predicted"/>
<evidence type="ECO:0000259" key="2">
    <source>
        <dbReference type="PROSITE" id="PS51352"/>
    </source>
</evidence>
<dbReference type="CDD" id="cd02947">
    <property type="entry name" value="TRX_family"/>
    <property type="match status" value="1"/>
</dbReference>
<accession>A0A6C0FC93</accession>
<evidence type="ECO:0000313" key="3">
    <source>
        <dbReference type="EMBL" id="QHT36795.1"/>
    </source>
</evidence>
<sequence length="103" mass="11513">MHIVSHNDISLCDNQSCVFLFYFTASWCGPCQRVKPMIQALSDGFDKEKLQICMIDIDTNDTLSETYEIRSVPTFCAIHNGELKGSCSGADINQVHALLKQVL</sequence>
<evidence type="ECO:0000256" key="1">
    <source>
        <dbReference type="ARBA" id="ARBA00023157"/>
    </source>
</evidence>
<name>A0A6C0FC93_9ZZZZ</name>
<dbReference type="SUPFAM" id="SSF52833">
    <property type="entry name" value="Thioredoxin-like"/>
    <property type="match status" value="1"/>
</dbReference>
<dbReference type="EMBL" id="MN738786">
    <property type="protein sequence ID" value="QHT36795.1"/>
    <property type="molecule type" value="Genomic_DNA"/>
</dbReference>
<dbReference type="PROSITE" id="PS51352">
    <property type="entry name" value="THIOREDOXIN_2"/>
    <property type="match status" value="1"/>
</dbReference>
<dbReference type="InterPro" id="IPR013766">
    <property type="entry name" value="Thioredoxin_domain"/>
</dbReference>
<dbReference type="AlphaFoldDB" id="A0A6C0FC93"/>
<keyword evidence="1" id="KW-1015">Disulfide bond</keyword>
<dbReference type="InterPro" id="IPR036249">
    <property type="entry name" value="Thioredoxin-like_sf"/>
</dbReference>
<dbReference type="Gene3D" id="3.40.30.10">
    <property type="entry name" value="Glutaredoxin"/>
    <property type="match status" value="1"/>
</dbReference>
<dbReference type="Pfam" id="PF00085">
    <property type="entry name" value="Thioredoxin"/>
    <property type="match status" value="1"/>
</dbReference>
<protein>
    <recommendedName>
        <fullName evidence="2">Thioredoxin domain-containing protein</fullName>
    </recommendedName>
</protein>